<keyword evidence="6" id="KW-1185">Reference proteome</keyword>
<dbReference type="GO" id="GO:0043200">
    <property type="term" value="P:response to amino acid"/>
    <property type="evidence" value="ECO:0007669"/>
    <property type="project" value="TreeGrafter"/>
</dbReference>
<dbReference type="EMBL" id="BNJK01000002">
    <property type="protein sequence ID" value="GHO97808.1"/>
    <property type="molecule type" value="Genomic_DNA"/>
</dbReference>
<comment type="caution">
    <text evidence="5">The sequence shown here is derived from an EMBL/GenBank/DDBJ whole genome shotgun (WGS) entry which is preliminary data.</text>
</comment>
<dbReference type="FunFam" id="1.10.10.10:FF:000186">
    <property type="entry name" value="AsnC family transcriptional regulator"/>
    <property type="match status" value="1"/>
</dbReference>
<dbReference type="Proteomes" id="UP000597444">
    <property type="component" value="Unassembled WGS sequence"/>
</dbReference>
<dbReference type="SMART" id="SM00344">
    <property type="entry name" value="HTH_ASNC"/>
    <property type="match status" value="1"/>
</dbReference>
<sequence>MNMTIDSHALLDDIGWSILRELQLDARLSFHELGRRVGLSAPATAERVRKLEDSGIITGYGARVNAQRVGLPITAIIRITTLKVALPQQPGDLITIFPEMLECHRVTGTDSYILKIVVSSIAHLEQVINRLVPYGEPATSIVLSSLVSDEIIKQEAVNNALL</sequence>
<dbReference type="InterPro" id="IPR036390">
    <property type="entry name" value="WH_DNA-bd_sf"/>
</dbReference>
<dbReference type="SUPFAM" id="SSF54909">
    <property type="entry name" value="Dimeric alpha+beta barrel"/>
    <property type="match status" value="1"/>
</dbReference>
<organism evidence="5 6">
    <name type="scientific">Reticulibacter mediterranei</name>
    <dbReference type="NCBI Taxonomy" id="2778369"/>
    <lineage>
        <taxon>Bacteria</taxon>
        <taxon>Bacillati</taxon>
        <taxon>Chloroflexota</taxon>
        <taxon>Ktedonobacteria</taxon>
        <taxon>Ktedonobacterales</taxon>
        <taxon>Reticulibacteraceae</taxon>
        <taxon>Reticulibacter</taxon>
    </lineage>
</organism>
<dbReference type="Gene3D" id="3.30.70.920">
    <property type="match status" value="1"/>
</dbReference>
<dbReference type="InterPro" id="IPR011991">
    <property type="entry name" value="ArsR-like_HTH"/>
</dbReference>
<dbReference type="Gene3D" id="1.10.10.10">
    <property type="entry name" value="Winged helix-like DNA-binding domain superfamily/Winged helix DNA-binding domain"/>
    <property type="match status" value="1"/>
</dbReference>
<evidence type="ECO:0000256" key="2">
    <source>
        <dbReference type="ARBA" id="ARBA00023125"/>
    </source>
</evidence>
<name>A0A8J3N6Q0_9CHLR</name>
<dbReference type="PANTHER" id="PTHR30154">
    <property type="entry name" value="LEUCINE-RESPONSIVE REGULATORY PROTEIN"/>
    <property type="match status" value="1"/>
</dbReference>
<proteinExistence type="predicted"/>
<protein>
    <submittedName>
        <fullName evidence="5">AsnC family transcriptional regulator</fullName>
    </submittedName>
</protein>
<dbReference type="PRINTS" id="PR00033">
    <property type="entry name" value="HTHASNC"/>
</dbReference>
<evidence type="ECO:0000313" key="5">
    <source>
        <dbReference type="EMBL" id="GHO97808.1"/>
    </source>
</evidence>
<dbReference type="InterPro" id="IPR011008">
    <property type="entry name" value="Dimeric_a/b-barrel"/>
</dbReference>
<keyword evidence="1" id="KW-0805">Transcription regulation</keyword>
<dbReference type="InterPro" id="IPR019888">
    <property type="entry name" value="Tscrpt_reg_AsnC-like"/>
</dbReference>
<dbReference type="InterPro" id="IPR019885">
    <property type="entry name" value="Tscrpt_reg_HTH_AsnC-type_CS"/>
</dbReference>
<dbReference type="InterPro" id="IPR019887">
    <property type="entry name" value="Tscrpt_reg_AsnC/Lrp_C"/>
</dbReference>
<dbReference type="Pfam" id="PF13404">
    <property type="entry name" value="HTH_AsnC-type"/>
    <property type="match status" value="1"/>
</dbReference>
<dbReference type="AlphaFoldDB" id="A0A8J3N6Q0"/>
<evidence type="ECO:0000256" key="1">
    <source>
        <dbReference type="ARBA" id="ARBA00023015"/>
    </source>
</evidence>
<dbReference type="GO" id="GO:0043565">
    <property type="term" value="F:sequence-specific DNA binding"/>
    <property type="evidence" value="ECO:0007669"/>
    <property type="project" value="InterPro"/>
</dbReference>
<keyword evidence="3" id="KW-0804">Transcription</keyword>
<dbReference type="CDD" id="cd00090">
    <property type="entry name" value="HTH_ARSR"/>
    <property type="match status" value="1"/>
</dbReference>
<evidence type="ECO:0000313" key="6">
    <source>
        <dbReference type="Proteomes" id="UP000597444"/>
    </source>
</evidence>
<keyword evidence="2" id="KW-0238">DNA-binding</keyword>
<dbReference type="GO" id="GO:0005829">
    <property type="term" value="C:cytosol"/>
    <property type="evidence" value="ECO:0007669"/>
    <property type="project" value="TreeGrafter"/>
</dbReference>
<dbReference type="PROSITE" id="PS50956">
    <property type="entry name" value="HTH_ASNC_2"/>
    <property type="match status" value="1"/>
</dbReference>
<dbReference type="PANTHER" id="PTHR30154:SF53">
    <property type="entry name" value="HTH-TYPE TRANSCRIPTIONAL REGULATOR LRPC"/>
    <property type="match status" value="1"/>
</dbReference>
<dbReference type="InterPro" id="IPR036388">
    <property type="entry name" value="WH-like_DNA-bd_sf"/>
</dbReference>
<dbReference type="PROSITE" id="PS00519">
    <property type="entry name" value="HTH_ASNC_1"/>
    <property type="match status" value="1"/>
</dbReference>
<dbReference type="Pfam" id="PF01037">
    <property type="entry name" value="AsnC_trans_reg"/>
    <property type="match status" value="1"/>
</dbReference>
<evidence type="ECO:0000256" key="3">
    <source>
        <dbReference type="ARBA" id="ARBA00023163"/>
    </source>
</evidence>
<accession>A0A8J3N6Q0</accession>
<reference evidence="5" key="1">
    <citation type="submission" date="2020-10" db="EMBL/GenBank/DDBJ databases">
        <title>Taxonomic study of unclassified bacteria belonging to the class Ktedonobacteria.</title>
        <authorList>
            <person name="Yabe S."/>
            <person name="Wang C.M."/>
            <person name="Zheng Y."/>
            <person name="Sakai Y."/>
            <person name="Cavaletti L."/>
            <person name="Monciardini P."/>
            <person name="Donadio S."/>
        </authorList>
    </citation>
    <scope>NUCLEOTIDE SEQUENCE</scope>
    <source>
        <strain evidence="5">ID150040</strain>
    </source>
</reference>
<dbReference type="SUPFAM" id="SSF46785">
    <property type="entry name" value="Winged helix' DNA-binding domain"/>
    <property type="match status" value="1"/>
</dbReference>
<evidence type="ECO:0000259" key="4">
    <source>
        <dbReference type="PROSITE" id="PS50956"/>
    </source>
</evidence>
<feature type="domain" description="HTH asnC-type" evidence="4">
    <location>
        <begin position="11"/>
        <end position="72"/>
    </location>
</feature>
<gene>
    <name evidence="5" type="ORF">KSF_078560</name>
</gene>
<dbReference type="InterPro" id="IPR000485">
    <property type="entry name" value="AsnC-type_HTH_dom"/>
</dbReference>